<evidence type="ECO:0000259" key="6">
    <source>
        <dbReference type="PROSITE" id="PS50089"/>
    </source>
</evidence>
<keyword evidence="3" id="KW-0862">Zinc</keyword>
<dbReference type="PROSITE" id="PS50089">
    <property type="entry name" value="ZF_RING_2"/>
    <property type="match status" value="1"/>
</dbReference>
<dbReference type="WBParaSite" id="SMUV_0000478901-mRNA-1">
    <property type="protein sequence ID" value="SMUV_0000478901-mRNA-1"/>
    <property type="gene ID" value="SMUV_0000478901"/>
</dbReference>
<sequence>MDINVCRVDLLSLIPKCAICEQTFDLSIRSPQILPCSHTFCLMCITKTCCICLECCVNNHNGHDLRRLICRTTPNRNLCRYDTKSSLTRTPLLPIKKASDTPSQASGCSQSISDSTSIRSSNWQENIPTEFKNIEQLESISNSGSFLENVNYTNRLNSDAVVSSTNSGQSSSFIKVQSNTIETDSLPEDGHIPNMPRRRHFRASRTALVCFI</sequence>
<protein>
    <submittedName>
        <fullName evidence="8">RING-type domain-containing protein</fullName>
    </submittedName>
</protein>
<dbReference type="Proteomes" id="UP000046393">
    <property type="component" value="Unplaced"/>
</dbReference>
<organism evidence="7 8">
    <name type="scientific">Syphacia muris</name>
    <dbReference type="NCBI Taxonomy" id="451379"/>
    <lineage>
        <taxon>Eukaryota</taxon>
        <taxon>Metazoa</taxon>
        <taxon>Ecdysozoa</taxon>
        <taxon>Nematoda</taxon>
        <taxon>Chromadorea</taxon>
        <taxon>Rhabditida</taxon>
        <taxon>Spirurina</taxon>
        <taxon>Oxyuridomorpha</taxon>
        <taxon>Oxyuroidea</taxon>
        <taxon>Oxyuridae</taxon>
        <taxon>Syphacia</taxon>
    </lineage>
</organism>
<evidence type="ECO:0000313" key="8">
    <source>
        <dbReference type="WBParaSite" id="SMUV_0000478901-mRNA-1"/>
    </source>
</evidence>
<keyword evidence="1" id="KW-0479">Metal-binding</keyword>
<evidence type="ECO:0000256" key="1">
    <source>
        <dbReference type="ARBA" id="ARBA00022723"/>
    </source>
</evidence>
<evidence type="ECO:0000313" key="7">
    <source>
        <dbReference type="Proteomes" id="UP000046393"/>
    </source>
</evidence>
<dbReference type="AlphaFoldDB" id="A0A0N5AJY8"/>
<dbReference type="InterPro" id="IPR017907">
    <property type="entry name" value="Znf_RING_CS"/>
</dbReference>
<keyword evidence="2 4" id="KW-0863">Zinc-finger</keyword>
<name>A0A0N5AJY8_9BILA</name>
<accession>A0A0N5AJY8</accession>
<proteinExistence type="predicted"/>
<evidence type="ECO:0000256" key="3">
    <source>
        <dbReference type="ARBA" id="ARBA00022833"/>
    </source>
</evidence>
<evidence type="ECO:0000256" key="2">
    <source>
        <dbReference type="ARBA" id="ARBA00022771"/>
    </source>
</evidence>
<dbReference type="SMART" id="SM00184">
    <property type="entry name" value="RING"/>
    <property type="match status" value="1"/>
</dbReference>
<reference evidence="8" key="1">
    <citation type="submission" date="2016-04" db="UniProtKB">
        <authorList>
            <consortium name="WormBaseParasite"/>
        </authorList>
    </citation>
    <scope>IDENTIFICATION</scope>
</reference>
<evidence type="ECO:0000256" key="4">
    <source>
        <dbReference type="PROSITE-ProRule" id="PRU00175"/>
    </source>
</evidence>
<keyword evidence="7" id="KW-1185">Reference proteome</keyword>
<dbReference type="InterPro" id="IPR001841">
    <property type="entry name" value="Znf_RING"/>
</dbReference>
<feature type="region of interest" description="Disordered" evidence="5">
    <location>
        <begin position="96"/>
        <end position="121"/>
    </location>
</feature>
<feature type="domain" description="RING-type" evidence="6">
    <location>
        <begin position="17"/>
        <end position="55"/>
    </location>
</feature>
<feature type="compositionally biased region" description="Low complexity" evidence="5">
    <location>
        <begin position="106"/>
        <end position="121"/>
    </location>
</feature>
<evidence type="ECO:0000256" key="5">
    <source>
        <dbReference type="SAM" id="MobiDB-lite"/>
    </source>
</evidence>
<dbReference type="PROSITE" id="PS00518">
    <property type="entry name" value="ZF_RING_1"/>
    <property type="match status" value="1"/>
</dbReference>
<dbReference type="GO" id="GO:0008270">
    <property type="term" value="F:zinc ion binding"/>
    <property type="evidence" value="ECO:0007669"/>
    <property type="project" value="UniProtKB-KW"/>
</dbReference>